<dbReference type="Proteomes" id="UP000178372">
    <property type="component" value="Unassembled WGS sequence"/>
</dbReference>
<evidence type="ECO:0000313" key="2">
    <source>
        <dbReference type="EMBL" id="OGK16455.1"/>
    </source>
</evidence>
<accession>A0A1F7GCB1</accession>
<proteinExistence type="predicted"/>
<keyword evidence="1" id="KW-1133">Transmembrane helix</keyword>
<comment type="caution">
    <text evidence="2">The sequence shown here is derived from an EMBL/GenBank/DDBJ whole genome shotgun (WGS) entry which is preliminary data.</text>
</comment>
<protein>
    <submittedName>
        <fullName evidence="2">Uncharacterized protein</fullName>
    </submittedName>
</protein>
<organism evidence="2 3">
    <name type="scientific">Candidatus Roizmanbacteria bacterium RIFCSPHIGHO2_01_FULL_39_12b</name>
    <dbReference type="NCBI Taxonomy" id="1802030"/>
    <lineage>
        <taxon>Bacteria</taxon>
        <taxon>Candidatus Roizmaniibacteriota</taxon>
    </lineage>
</organism>
<keyword evidence="1" id="KW-0812">Transmembrane</keyword>
<sequence>MLDFLNKKKVSSDIYLALSLQEAGAEVFLLQCTGVPASVVILGQKSFSFTNSWERLVEDVDEVLYSLEQAAGVKATRCIIFVYSHLVDINKKEIKEPYLDKIKAISDELGLVATGFMEYHEILSSYFSKNGSGQFNGILCEIDGSFVSFFVYRNGHLDLTKTINRTTDYVETIEVELSELAKTKTLPLRLVLYGIGSLENDAAAFMSKRWSKDIFVQLPKVEVMTNDQIAQALTDSLKSQLLVNDASVVTSISPPTADLSADTLSSGESSSQFDVSDTGFVIGADIQDKSFEPLSPKIPEDDSEFVAPTNMYAQTNKKTPFNSFKFFSLSLKSTAIVFAGLILVVFGLYTLLYSFHKASITLLYDTKPITRTMIVNAATLSVKSKTDQIKATGTIETTGSKFVGEKARGEVSILNKNKDQIILPKGTILLGPKDLRFTLDTETKIASASEQLTSEGNILTVTGKEKTSVTAADIGEEYNLKENTKFEIQNANSGVVAQAIKTLSGGSKKEVRTASRDDFEKLRKEVTSKIKTETKKRVKSENNNQVIDPLTEVKVINEKFSKEIAEEAGDLTLDATAKVKYYFIPLDTAQVMLSTKLAKSIPKDQTLDTNAISFSIKSATLDNGRPKIKLAVKGLPRQKVDTNSIKKSLVGKSVSQIGEISKQYQANGFEYQIETELPMLKSRLPFFTKNLTIIVKTLQ</sequence>
<dbReference type="EMBL" id="MFZF01000016">
    <property type="protein sequence ID" value="OGK16455.1"/>
    <property type="molecule type" value="Genomic_DNA"/>
</dbReference>
<reference evidence="2 3" key="1">
    <citation type="journal article" date="2016" name="Nat. Commun.">
        <title>Thousands of microbial genomes shed light on interconnected biogeochemical processes in an aquifer system.</title>
        <authorList>
            <person name="Anantharaman K."/>
            <person name="Brown C.T."/>
            <person name="Hug L.A."/>
            <person name="Sharon I."/>
            <person name="Castelle C.J."/>
            <person name="Probst A.J."/>
            <person name="Thomas B.C."/>
            <person name="Singh A."/>
            <person name="Wilkins M.J."/>
            <person name="Karaoz U."/>
            <person name="Brodie E.L."/>
            <person name="Williams K.H."/>
            <person name="Hubbard S.S."/>
            <person name="Banfield J.F."/>
        </authorList>
    </citation>
    <scope>NUCLEOTIDE SEQUENCE [LARGE SCALE GENOMIC DNA]</scope>
</reference>
<name>A0A1F7GCB1_9BACT</name>
<keyword evidence="1" id="KW-0472">Membrane</keyword>
<gene>
    <name evidence="2" type="ORF">A2690_03855</name>
</gene>
<evidence type="ECO:0000256" key="1">
    <source>
        <dbReference type="SAM" id="Phobius"/>
    </source>
</evidence>
<evidence type="ECO:0000313" key="3">
    <source>
        <dbReference type="Proteomes" id="UP000178372"/>
    </source>
</evidence>
<feature type="transmembrane region" description="Helical" evidence="1">
    <location>
        <begin position="335"/>
        <end position="355"/>
    </location>
</feature>
<dbReference type="AlphaFoldDB" id="A0A1F7GCB1"/>